<keyword evidence="2" id="KW-1185">Reference proteome</keyword>
<dbReference type="AlphaFoldDB" id="A0A1Y2CIA3"/>
<reference evidence="1 2" key="1">
    <citation type="submission" date="2016-07" db="EMBL/GenBank/DDBJ databases">
        <title>Pervasive Adenine N6-methylation of Active Genes in Fungi.</title>
        <authorList>
            <consortium name="DOE Joint Genome Institute"/>
            <person name="Mondo S.J."/>
            <person name="Dannebaum R.O."/>
            <person name="Kuo R.C."/>
            <person name="Labutti K."/>
            <person name="Haridas S."/>
            <person name="Kuo A."/>
            <person name="Salamov A."/>
            <person name="Ahrendt S.R."/>
            <person name="Lipzen A."/>
            <person name="Sullivan W."/>
            <person name="Andreopoulos W.B."/>
            <person name="Clum A."/>
            <person name="Lindquist E."/>
            <person name="Daum C."/>
            <person name="Ramamoorthy G.K."/>
            <person name="Gryganskyi A."/>
            <person name="Culley D."/>
            <person name="Magnuson J.K."/>
            <person name="James T.Y."/>
            <person name="O'Malley M.A."/>
            <person name="Stajich J.E."/>
            <person name="Spatafora J.W."/>
            <person name="Visel A."/>
            <person name="Grigoriev I.V."/>
        </authorList>
    </citation>
    <scope>NUCLEOTIDE SEQUENCE [LARGE SCALE GENOMIC DNA]</scope>
    <source>
        <strain evidence="1 2">JEL800</strain>
    </source>
</reference>
<gene>
    <name evidence="1" type="ORF">BCR33DRAFT_131028</name>
</gene>
<dbReference type="Proteomes" id="UP000193642">
    <property type="component" value="Unassembled WGS sequence"/>
</dbReference>
<accession>A0A1Y2CIA3</accession>
<comment type="caution">
    <text evidence="1">The sequence shown here is derived from an EMBL/GenBank/DDBJ whole genome shotgun (WGS) entry which is preliminary data.</text>
</comment>
<evidence type="ECO:0000313" key="1">
    <source>
        <dbReference type="EMBL" id="ORY46554.1"/>
    </source>
</evidence>
<evidence type="ECO:0000313" key="2">
    <source>
        <dbReference type="Proteomes" id="UP000193642"/>
    </source>
</evidence>
<proteinExistence type="predicted"/>
<dbReference type="EMBL" id="MCGO01000016">
    <property type="protein sequence ID" value="ORY46554.1"/>
    <property type="molecule type" value="Genomic_DNA"/>
</dbReference>
<protein>
    <submittedName>
        <fullName evidence="1">Uncharacterized protein</fullName>
    </submittedName>
</protein>
<organism evidence="1 2">
    <name type="scientific">Rhizoclosmatium globosum</name>
    <dbReference type="NCBI Taxonomy" id="329046"/>
    <lineage>
        <taxon>Eukaryota</taxon>
        <taxon>Fungi</taxon>
        <taxon>Fungi incertae sedis</taxon>
        <taxon>Chytridiomycota</taxon>
        <taxon>Chytridiomycota incertae sedis</taxon>
        <taxon>Chytridiomycetes</taxon>
        <taxon>Chytridiales</taxon>
        <taxon>Chytriomycetaceae</taxon>
        <taxon>Rhizoclosmatium</taxon>
    </lineage>
</organism>
<sequence>MTNAKTPRRIRPDLKKAQLLLDKGKTRESMNLYQEAYNRLPLGINPVKKEIMDAFNMILANPIHYHAIGDGDADLYFLRSIERNAEEHSCIGVMLLCNCDIVPLSWSK</sequence>
<name>A0A1Y2CIA3_9FUNG</name>